<dbReference type="NCBIfam" id="TIGR00778">
    <property type="entry name" value="ahpD_dom"/>
    <property type="match status" value="1"/>
</dbReference>
<dbReference type="PANTHER" id="PTHR33930">
    <property type="entry name" value="ALKYL HYDROPEROXIDE REDUCTASE AHPD"/>
    <property type="match status" value="1"/>
</dbReference>
<evidence type="ECO:0000313" key="2">
    <source>
        <dbReference type="EMBL" id="MBO8190513.1"/>
    </source>
</evidence>
<accession>A0ABS3X569</accession>
<organism evidence="2 3">
    <name type="scientific">Streptomyces oryzae</name>
    <dbReference type="NCBI Taxonomy" id="1434886"/>
    <lineage>
        <taxon>Bacteria</taxon>
        <taxon>Bacillati</taxon>
        <taxon>Actinomycetota</taxon>
        <taxon>Actinomycetes</taxon>
        <taxon>Kitasatosporales</taxon>
        <taxon>Streptomycetaceae</taxon>
        <taxon>Streptomyces</taxon>
    </lineage>
</organism>
<keyword evidence="3" id="KW-1185">Reference proteome</keyword>
<comment type="caution">
    <text evidence="2">The sequence shown here is derived from an EMBL/GenBank/DDBJ whole genome shotgun (WGS) entry which is preliminary data.</text>
</comment>
<dbReference type="Proteomes" id="UP001519064">
    <property type="component" value="Unassembled WGS sequence"/>
</dbReference>
<dbReference type="InterPro" id="IPR003779">
    <property type="entry name" value="CMD-like"/>
</dbReference>
<dbReference type="InterPro" id="IPR029032">
    <property type="entry name" value="AhpD-like"/>
</dbReference>
<feature type="domain" description="Carboxymuconolactone decarboxylase-like" evidence="1">
    <location>
        <begin position="25"/>
        <end position="106"/>
    </location>
</feature>
<dbReference type="Gene3D" id="1.20.1290.10">
    <property type="entry name" value="AhpD-like"/>
    <property type="match status" value="1"/>
</dbReference>
<dbReference type="PANTHER" id="PTHR33930:SF2">
    <property type="entry name" value="BLR3452 PROTEIN"/>
    <property type="match status" value="1"/>
</dbReference>
<gene>
    <name evidence="2" type="ORF">ITI46_02115</name>
</gene>
<dbReference type="SUPFAM" id="SSF69118">
    <property type="entry name" value="AhpD-like"/>
    <property type="match status" value="1"/>
</dbReference>
<dbReference type="Pfam" id="PF02627">
    <property type="entry name" value="CMD"/>
    <property type="match status" value="1"/>
</dbReference>
<dbReference type="EMBL" id="JADKMA010000006">
    <property type="protein sequence ID" value="MBO8190513.1"/>
    <property type="molecule type" value="Genomic_DNA"/>
</dbReference>
<dbReference type="InterPro" id="IPR004675">
    <property type="entry name" value="AhpD_core"/>
</dbReference>
<evidence type="ECO:0000313" key="3">
    <source>
        <dbReference type="Proteomes" id="UP001519064"/>
    </source>
</evidence>
<name>A0ABS3X569_9ACTN</name>
<evidence type="ECO:0000259" key="1">
    <source>
        <dbReference type="Pfam" id="PF02627"/>
    </source>
</evidence>
<protein>
    <submittedName>
        <fullName evidence="2">Carboxymuconolactone decarboxylase family protein</fullName>
    </submittedName>
</protein>
<sequence>MSSSYGRAVREELRPLTRELRHAIPDVYRGYRELHDAALQTGTLDAKTKELIAFAVAVSKQCDGCMAAHAHSAVQEGATPQEAAEAIGVTFLMNGGPATIYGARAFAAFNEAYVAETGDEPPR</sequence>
<proteinExistence type="predicted"/>
<dbReference type="RefSeq" id="WP_209237570.1">
    <property type="nucleotide sequence ID" value="NZ_JADKMA010000006.1"/>
</dbReference>
<reference evidence="2 3" key="1">
    <citation type="submission" date="2020-11" db="EMBL/GenBank/DDBJ databases">
        <title>Streptomyces spirodelae sp. nov., isolated from duckweed.</title>
        <authorList>
            <person name="Saimee Y."/>
            <person name="Duangmal K."/>
        </authorList>
    </citation>
    <scope>NUCLEOTIDE SEQUENCE [LARGE SCALE GENOMIC DNA]</scope>
    <source>
        <strain evidence="2 3">S16-07</strain>
    </source>
</reference>